<proteinExistence type="predicted"/>
<keyword evidence="2" id="KW-1185">Reference proteome</keyword>
<organism evidence="1 2">
    <name type="scientific">Candidatus Methanoperedens nitratireducens</name>
    <dbReference type="NCBI Taxonomy" id="1392998"/>
    <lineage>
        <taxon>Archaea</taxon>
        <taxon>Methanobacteriati</taxon>
        <taxon>Methanobacteriota</taxon>
        <taxon>Stenosarchaea group</taxon>
        <taxon>Methanomicrobia</taxon>
        <taxon>Methanosarcinales</taxon>
        <taxon>ANME-2 cluster</taxon>
        <taxon>Candidatus Methanoperedentaceae</taxon>
        <taxon>Candidatus Methanoperedens</taxon>
    </lineage>
</organism>
<name>A0A284VPS5_9EURY</name>
<dbReference type="RefSeq" id="WP_096205916.1">
    <property type="nucleotide sequence ID" value="NZ_FZMP01000168.1"/>
</dbReference>
<reference evidence="2" key="1">
    <citation type="submission" date="2017-06" db="EMBL/GenBank/DDBJ databases">
        <authorList>
            <person name="Cremers G."/>
        </authorList>
    </citation>
    <scope>NUCLEOTIDE SEQUENCE [LARGE SCALE GENOMIC DNA]</scope>
</reference>
<dbReference type="Proteomes" id="UP000218615">
    <property type="component" value="Unassembled WGS sequence"/>
</dbReference>
<accession>A0A284VPS5</accession>
<dbReference type="AlphaFoldDB" id="A0A284VPS5"/>
<gene>
    <name evidence="1" type="ORF">MNV_250035</name>
</gene>
<evidence type="ECO:0000313" key="2">
    <source>
        <dbReference type="Proteomes" id="UP000218615"/>
    </source>
</evidence>
<protein>
    <submittedName>
        <fullName evidence="1">Uncharacterized protein</fullName>
    </submittedName>
</protein>
<dbReference type="EMBL" id="FZMP01000168">
    <property type="protein sequence ID" value="SNQ61218.1"/>
    <property type="molecule type" value="Genomic_DNA"/>
</dbReference>
<sequence>MEKIKRKSNPESKSLLSCYNFTPLEPKRAKKYGRIEKRSKSIVSEEEPFLLEYEREISQLSKHLSRKITESLLKESQKHPVEITGCIKKTNELFKKQRVINNSILVGFKNVDEIIDKIAKSPADFLILLAYCSKPLECPFGRFSEKCEPADHPICNKCSFRNIVLKTKKIGCQCFIVTKDNLMFSRYLLPRFQDFIQSKKYKPLMTVGCAWATNRFLKAAVIFGSTVIAYKFINGSCKNFKDYRKAEIGKMEKITKLNQKNWQEINYILDKAIRKIQYIKNHKHD</sequence>
<evidence type="ECO:0000313" key="1">
    <source>
        <dbReference type="EMBL" id="SNQ61218.1"/>
    </source>
</evidence>